<organism evidence="1 2">
    <name type="scientific">Hibiscus sabdariffa</name>
    <name type="common">roselle</name>
    <dbReference type="NCBI Taxonomy" id="183260"/>
    <lineage>
        <taxon>Eukaryota</taxon>
        <taxon>Viridiplantae</taxon>
        <taxon>Streptophyta</taxon>
        <taxon>Embryophyta</taxon>
        <taxon>Tracheophyta</taxon>
        <taxon>Spermatophyta</taxon>
        <taxon>Magnoliopsida</taxon>
        <taxon>eudicotyledons</taxon>
        <taxon>Gunneridae</taxon>
        <taxon>Pentapetalae</taxon>
        <taxon>rosids</taxon>
        <taxon>malvids</taxon>
        <taxon>Malvales</taxon>
        <taxon>Malvaceae</taxon>
        <taxon>Malvoideae</taxon>
        <taxon>Hibiscus</taxon>
    </lineage>
</organism>
<comment type="caution">
    <text evidence="1">The sequence shown here is derived from an EMBL/GenBank/DDBJ whole genome shotgun (WGS) entry which is preliminary data.</text>
</comment>
<evidence type="ECO:0000313" key="1">
    <source>
        <dbReference type="EMBL" id="KAK9041916.1"/>
    </source>
</evidence>
<gene>
    <name evidence="1" type="ORF">V6N11_017003</name>
</gene>
<reference evidence="1 2" key="1">
    <citation type="journal article" date="2024" name="G3 (Bethesda)">
        <title>Genome assembly of Hibiscus sabdariffa L. provides insights into metabolisms of medicinal natural products.</title>
        <authorList>
            <person name="Kim T."/>
        </authorList>
    </citation>
    <scope>NUCLEOTIDE SEQUENCE [LARGE SCALE GENOMIC DNA]</scope>
    <source>
        <strain evidence="1">TK-2024</strain>
        <tissue evidence="1">Old leaves</tissue>
    </source>
</reference>
<keyword evidence="2" id="KW-1185">Reference proteome</keyword>
<protein>
    <submittedName>
        <fullName evidence="1">Uncharacterized protein</fullName>
    </submittedName>
</protein>
<sequence length="148" mass="16367">MKNSSRKGIKFLESNKVPFVELTVRNGSSLRLRIPDAHVTSYKPKVYWKDDSLEEILYKVPAGGTDSTKSKGGIGLVINDATEKSSKGYEWTVKDADNDAIEVLQDELSCSAGTLDISYVYAVIVKNNGHKDATSAILSHLNFKKRSR</sequence>
<evidence type="ECO:0000313" key="2">
    <source>
        <dbReference type="Proteomes" id="UP001396334"/>
    </source>
</evidence>
<dbReference type="EMBL" id="JBBPBN010000004">
    <property type="protein sequence ID" value="KAK9041916.1"/>
    <property type="molecule type" value="Genomic_DNA"/>
</dbReference>
<proteinExistence type="predicted"/>
<dbReference type="Proteomes" id="UP001396334">
    <property type="component" value="Unassembled WGS sequence"/>
</dbReference>
<accession>A0ABR2TX76</accession>
<name>A0ABR2TX76_9ROSI</name>